<dbReference type="SMART" id="SM00758">
    <property type="entry name" value="PA14"/>
    <property type="match status" value="1"/>
</dbReference>
<protein>
    <submittedName>
        <fullName evidence="5">Alpha-xylosidase</fullName>
    </submittedName>
</protein>
<dbReference type="PANTHER" id="PTHR43863:SF2">
    <property type="entry name" value="MALTASE-GLUCOAMYLASE"/>
    <property type="match status" value="1"/>
</dbReference>
<evidence type="ECO:0000259" key="4">
    <source>
        <dbReference type="PROSITE" id="PS51820"/>
    </source>
</evidence>
<evidence type="ECO:0000313" key="5">
    <source>
        <dbReference type="EMBL" id="AAM36637.1"/>
    </source>
</evidence>
<dbReference type="InterPro" id="IPR013780">
    <property type="entry name" value="Glyco_hydro_b"/>
</dbReference>
<dbReference type="SUPFAM" id="SSF51445">
    <property type="entry name" value="(Trans)glycosidases"/>
    <property type="match status" value="1"/>
</dbReference>
<dbReference type="GO" id="GO:0030246">
    <property type="term" value="F:carbohydrate binding"/>
    <property type="evidence" value="ECO:0007669"/>
    <property type="project" value="InterPro"/>
</dbReference>
<feature type="domain" description="PA14" evidence="4">
    <location>
        <begin position="305"/>
        <end position="446"/>
    </location>
</feature>
<dbReference type="Gene3D" id="2.60.120.380">
    <property type="match status" value="1"/>
</dbReference>
<reference evidence="5 6" key="1">
    <citation type="journal article" date="2002" name="Nature">
        <title>Comparison of the genomes of two Xanthomonas pathogens with differing host specificities.</title>
        <authorList>
            <person name="da Silva A.C."/>
            <person name="Ferro J.A."/>
            <person name="Reinach F.C."/>
            <person name="Farah C.S."/>
            <person name="Furlan L.R."/>
            <person name="Quaggio R.B."/>
            <person name="Monteiro-Vitorello C.B."/>
            <person name="Van Sluys M.A."/>
            <person name="Almeida N.F."/>
            <person name="Alves L.M."/>
            <person name="do Amaral A.M."/>
            <person name="Bertolini M.C."/>
            <person name="Camargo L.E."/>
            <person name="Camarotte G."/>
            <person name="Cannavan F."/>
            <person name="Cardozo J."/>
            <person name="Chambergo F."/>
            <person name="Ciapina L.P."/>
            <person name="Cicarelli R.M."/>
            <person name="Coutinho L.L."/>
            <person name="Cursino-Santos J.R."/>
            <person name="El-Dorry H."/>
            <person name="Faria J.B."/>
            <person name="Ferreira A.J."/>
            <person name="Ferreira R.C."/>
            <person name="Ferro M.I."/>
            <person name="Formighieri E.F."/>
            <person name="Franco M.C."/>
            <person name="Greggio C.C."/>
            <person name="Gruber A."/>
            <person name="Katsuyama A.M."/>
            <person name="Kishi L.T."/>
            <person name="Leite R.P."/>
            <person name="Lemos E.G."/>
            <person name="Lemos M.V."/>
            <person name="Locali E.C."/>
            <person name="Machado M.A."/>
            <person name="Madeira A.M."/>
            <person name="Martinez-Rossi N.M."/>
            <person name="Martins E.C."/>
            <person name="Meidanis J."/>
            <person name="Menck C.F."/>
            <person name="Miyaki C.Y."/>
            <person name="Moon D.H."/>
            <person name="Moreira L.M."/>
            <person name="Novo M.T."/>
            <person name="Okura V.K."/>
            <person name="Oliveira M.C."/>
            <person name="Oliveira V.R."/>
            <person name="Pereira H.A."/>
            <person name="Rossi A."/>
            <person name="Sena J.A."/>
            <person name="Silva C."/>
            <person name="de Souza R.F."/>
            <person name="Spinola L.A."/>
            <person name="Takita M.A."/>
            <person name="Tamura R.E."/>
            <person name="Teixeira E.C."/>
            <person name="Tezza R.I."/>
            <person name="Trindade dos Santos M."/>
            <person name="Truffi D."/>
            <person name="Tsai S.M."/>
            <person name="White F.F."/>
            <person name="Setubal J.C."/>
            <person name="Kitajima J.P."/>
        </authorList>
    </citation>
    <scope>NUCLEOTIDE SEQUENCE [LARGE SCALE GENOMIC DNA]</scope>
    <source>
        <strain evidence="5 6">306</strain>
    </source>
</reference>
<dbReference type="Proteomes" id="UP000000576">
    <property type="component" value="Chromosome"/>
</dbReference>
<dbReference type="InterPro" id="IPR000322">
    <property type="entry name" value="Glyco_hydro_31_TIM"/>
</dbReference>
<dbReference type="InterPro" id="IPR051816">
    <property type="entry name" value="Glycosyl_Hydrolase_31"/>
</dbReference>
<dbReference type="SUPFAM" id="SSF74650">
    <property type="entry name" value="Galactose mutarotase-like"/>
    <property type="match status" value="1"/>
</dbReference>
<dbReference type="Pfam" id="PF17137">
    <property type="entry name" value="DUF5110"/>
    <property type="match status" value="1"/>
</dbReference>
<dbReference type="InterPro" id="IPR037524">
    <property type="entry name" value="PA14/GLEYA"/>
</dbReference>
<dbReference type="CDD" id="cd06591">
    <property type="entry name" value="GH31_xylosidase_XylS"/>
    <property type="match status" value="1"/>
</dbReference>
<dbReference type="InterPro" id="IPR025887">
    <property type="entry name" value="Glyco_hydro_31_N_dom"/>
</dbReference>
<dbReference type="KEGG" id="xac:XAC1773"/>
<dbReference type="Gene3D" id="3.20.20.80">
    <property type="entry name" value="Glycosidases"/>
    <property type="match status" value="1"/>
</dbReference>
<evidence type="ECO:0000313" key="6">
    <source>
        <dbReference type="Proteomes" id="UP000000576"/>
    </source>
</evidence>
<dbReference type="EMBL" id="AE008923">
    <property type="protein sequence ID" value="AAM36637.1"/>
    <property type="molecule type" value="Genomic_DNA"/>
</dbReference>
<dbReference type="SUPFAM" id="SSF51011">
    <property type="entry name" value="Glycosyl hydrolase domain"/>
    <property type="match status" value="1"/>
</dbReference>
<dbReference type="CDD" id="cd14752">
    <property type="entry name" value="GH31_N"/>
    <property type="match status" value="1"/>
</dbReference>
<evidence type="ECO:0000256" key="3">
    <source>
        <dbReference type="SAM" id="MobiDB-lite"/>
    </source>
</evidence>
<dbReference type="InterPro" id="IPR011013">
    <property type="entry name" value="Gal_mutarotase_sf_dom"/>
</dbReference>
<accession>A0AAI8ESN9</accession>
<dbReference type="PANTHER" id="PTHR43863">
    <property type="entry name" value="HYDROLASE, PUTATIVE (AFU_ORTHOLOGUE AFUA_1G03140)-RELATED"/>
    <property type="match status" value="1"/>
</dbReference>
<evidence type="ECO:0000256" key="2">
    <source>
        <dbReference type="RuleBase" id="RU361185"/>
    </source>
</evidence>
<proteinExistence type="inferred from homology"/>
<dbReference type="Gene3D" id="2.60.40.1180">
    <property type="entry name" value="Golgi alpha-mannosidase II"/>
    <property type="match status" value="2"/>
</dbReference>
<dbReference type="Pfam" id="PF21365">
    <property type="entry name" value="Glyco_hydro_31_3rd"/>
    <property type="match status" value="1"/>
</dbReference>
<gene>
    <name evidence="5" type="primary">xylS</name>
    <name evidence="5" type="ordered locus">XAC1773</name>
</gene>
<sequence length="1036" mass="116240">MEIPAQLEWRPDRLRRQFFQRAAAAQDQAGNLQISAPATTPRRRRDGIASPYPCAAAPAAPFRHSKGVIMQTTIRSAGAMPANRRTSLAQCLALSLALLANAAHAQEVRKAADGVTVVPSAKGAAPVRLQVVDAGIIRVSADPDGDFARSPSLMRVPVQGDTAFQVAEQGDSVQLKTGKVTASISTVDGHVSFADANGKPVLSEVAGGRSFAPLNVEGKQYLSVRQRFQSPDDEALYGFGQHQQGWMNQKGRNVELQQNNIDMAVPYLVSSRNYGLLWDNNSITRLGDPRGLQPLPKTLTLYDAKGKAGALTARYAINGKHILERRESEVNYQYLSDLTKYPKKAITKDKNSRMQVTWEGEIEALTGGEHTFSLYSSEYAKLYVDGKLVVDRWRQNWNPWNHEFKLDLEPGQRHTVKVEWDLIDPSYIALLHRDPLPAAEAKDLSLWSEAGQMIDYYFVSADSYDQAVAGYRALTGKSTMLPKWAYGFWQSRERYKSQDELVGAVAEYRKRKLSLDNIVLDWSYWPENAWGSHDFDPQHFPDPDGMVKAVHDMHAQIMISIWPKFYPTTANYKELDAAGFMFKRNVEVGELDWIGKGYKNSFYDPYSEKAQAIYWRQINEKLNSKGFDAWWMDADEPDVHSNLDIAERKARTTPNALGSSTEYFNSYPLPHTHGVYVGDRAADDKRVFILSRKGYAGTQRNAVAVWSGDIVSRWDDMRDQISGGVNMALSGLPNWTFDIGGFAVEKRYEDQDPAHLPEWRELNTRWFQFGAFVPIFRSHGQFPYREIWNIAPEGTPFYESMAYYNRLRSALLPYIYSLAGDTYQRDGVIMRGMMMDFPNDPKVRDINDQYLFGPAFLVAPVTRFGATSRQVYLPAGSSWLEFATGKRYEGGQSIEAAAPIERMPLFVRAGSIVPTGPVQEYVDQVADAPLTVVVYTGADGQFSLYEDDGKGYGYEKGEFSRIPLVWNQAKGELSIGKREGSWTGMQAKRTINVRFVDGPRDDAGALAPKTDASIQYDGKPVSVLQRKIASGKARRR</sequence>
<keyword evidence="2" id="KW-0378">Hydrolase</keyword>
<feature type="region of interest" description="Disordered" evidence="3">
    <location>
        <begin position="29"/>
        <end position="51"/>
    </location>
</feature>
<dbReference type="Pfam" id="PF13802">
    <property type="entry name" value="Gal_mutarotas_2"/>
    <property type="match status" value="1"/>
</dbReference>
<dbReference type="SUPFAM" id="SSF56988">
    <property type="entry name" value="Anthrax protective antigen"/>
    <property type="match status" value="1"/>
</dbReference>
<dbReference type="InterPro" id="IPR048395">
    <property type="entry name" value="Glyco_hydro_31_C"/>
</dbReference>
<dbReference type="Gene3D" id="2.60.40.1760">
    <property type="entry name" value="glycosyl hydrolase (family 31)"/>
    <property type="match status" value="1"/>
</dbReference>
<dbReference type="InterPro" id="IPR011658">
    <property type="entry name" value="PA14_dom"/>
</dbReference>
<dbReference type="Pfam" id="PF01055">
    <property type="entry name" value="Glyco_hydro_31_2nd"/>
    <property type="match status" value="1"/>
</dbReference>
<dbReference type="InterPro" id="IPR017853">
    <property type="entry name" value="GH"/>
</dbReference>
<name>A0AAI8ESN9_XANAC</name>
<organism evidence="5 6">
    <name type="scientific">Xanthomonas axonopodis pv. citri (strain 306)</name>
    <dbReference type="NCBI Taxonomy" id="190486"/>
    <lineage>
        <taxon>Bacteria</taxon>
        <taxon>Pseudomonadati</taxon>
        <taxon>Pseudomonadota</taxon>
        <taxon>Gammaproteobacteria</taxon>
        <taxon>Lysobacterales</taxon>
        <taxon>Lysobacteraceae</taxon>
        <taxon>Xanthomonas</taxon>
    </lineage>
</organism>
<dbReference type="AlphaFoldDB" id="A0AAI8ESN9"/>
<evidence type="ECO:0000256" key="1">
    <source>
        <dbReference type="ARBA" id="ARBA00007806"/>
    </source>
</evidence>
<dbReference type="GO" id="GO:0004553">
    <property type="term" value="F:hydrolase activity, hydrolyzing O-glycosyl compounds"/>
    <property type="evidence" value="ECO:0007669"/>
    <property type="project" value="InterPro"/>
</dbReference>
<dbReference type="GO" id="GO:0005975">
    <property type="term" value="P:carbohydrate metabolic process"/>
    <property type="evidence" value="ECO:0007669"/>
    <property type="project" value="InterPro"/>
</dbReference>
<keyword evidence="2" id="KW-0326">Glycosidase</keyword>
<dbReference type="Pfam" id="PF07691">
    <property type="entry name" value="PA14"/>
    <property type="match status" value="1"/>
</dbReference>
<dbReference type="InterPro" id="IPR033403">
    <property type="entry name" value="DUF5110"/>
</dbReference>
<comment type="similarity">
    <text evidence="1 2">Belongs to the glycosyl hydrolase 31 family.</text>
</comment>
<dbReference type="PROSITE" id="PS51820">
    <property type="entry name" value="PA14"/>
    <property type="match status" value="1"/>
</dbReference>